<accession>A0ABS2W3B4</accession>
<evidence type="ECO:0000256" key="3">
    <source>
        <dbReference type="ARBA" id="ARBA00022989"/>
    </source>
</evidence>
<dbReference type="InterPro" id="IPR011053">
    <property type="entry name" value="Single_hybrid_motif"/>
</dbReference>
<keyword evidence="7" id="KW-1185">Reference proteome</keyword>
<dbReference type="PANTHER" id="PTHR30386:SF26">
    <property type="entry name" value="TRANSPORT PROTEIN COMB"/>
    <property type="match status" value="1"/>
</dbReference>
<evidence type="ECO:0000256" key="5">
    <source>
        <dbReference type="SAM" id="Phobius"/>
    </source>
</evidence>
<evidence type="ECO:0000256" key="1">
    <source>
        <dbReference type="ARBA" id="ARBA00004167"/>
    </source>
</evidence>
<gene>
    <name evidence="6" type="ORF">JW498_02385</name>
</gene>
<feature type="transmembrane region" description="Helical" evidence="5">
    <location>
        <begin position="45"/>
        <end position="63"/>
    </location>
</feature>
<dbReference type="PANTHER" id="PTHR30386">
    <property type="entry name" value="MEMBRANE FUSION SUBUNIT OF EMRAB-TOLC MULTIDRUG EFFLUX PUMP"/>
    <property type="match status" value="1"/>
</dbReference>
<reference evidence="6 7" key="1">
    <citation type="submission" date="2021-02" db="EMBL/GenBank/DDBJ databases">
        <title>A novel species of genus Amphritea isolated from a fishpond in China.</title>
        <authorList>
            <person name="Lu H."/>
        </authorList>
    </citation>
    <scope>NUCLEOTIDE SEQUENCE [LARGE SCALE GENOMIC DNA]</scope>
    <source>
        <strain evidence="6 7">RP18W</strain>
    </source>
</reference>
<organism evidence="6 7">
    <name type="scientific">Amphritea pacifica</name>
    <dbReference type="NCBI Taxonomy" id="2811233"/>
    <lineage>
        <taxon>Bacteria</taxon>
        <taxon>Pseudomonadati</taxon>
        <taxon>Pseudomonadota</taxon>
        <taxon>Gammaproteobacteria</taxon>
        <taxon>Oceanospirillales</taxon>
        <taxon>Oceanospirillaceae</taxon>
        <taxon>Amphritea</taxon>
    </lineage>
</organism>
<evidence type="ECO:0000256" key="2">
    <source>
        <dbReference type="ARBA" id="ARBA00022692"/>
    </source>
</evidence>
<evidence type="ECO:0000313" key="7">
    <source>
        <dbReference type="Proteomes" id="UP000760472"/>
    </source>
</evidence>
<comment type="caution">
    <text evidence="6">The sequence shown here is derived from an EMBL/GenBank/DDBJ whole genome shotgun (WGS) entry which is preliminary data.</text>
</comment>
<dbReference type="SUPFAM" id="SSF51230">
    <property type="entry name" value="Single hybrid motif"/>
    <property type="match status" value="1"/>
</dbReference>
<protein>
    <submittedName>
        <fullName evidence="6">Biotin/lipoyl-binding protein</fullName>
    </submittedName>
</protein>
<sequence>MLNKLKTAWQNRASMGDTSLERQQLEFLPAALEIQERPPHPAGRITAALLILLFTIAVVWACFGEVNIVAVAEGKIVPQGQVKIIQPYERGVVAEILVSDGQLVSAGDPLVILDRSQTGPAVMGTDLFRMIRSTASSTESLIYKNER</sequence>
<keyword evidence="2 5" id="KW-0812">Transmembrane</keyword>
<dbReference type="EMBL" id="JAFFZP010000002">
    <property type="protein sequence ID" value="MBN0986204.1"/>
    <property type="molecule type" value="Genomic_DNA"/>
</dbReference>
<evidence type="ECO:0000313" key="6">
    <source>
        <dbReference type="EMBL" id="MBN0986204.1"/>
    </source>
</evidence>
<name>A0ABS2W3B4_9GAMM</name>
<evidence type="ECO:0000256" key="4">
    <source>
        <dbReference type="ARBA" id="ARBA00023136"/>
    </source>
</evidence>
<dbReference type="Proteomes" id="UP000760472">
    <property type="component" value="Unassembled WGS sequence"/>
</dbReference>
<dbReference type="InterPro" id="IPR050739">
    <property type="entry name" value="MFP"/>
</dbReference>
<dbReference type="PRINTS" id="PR01490">
    <property type="entry name" value="RTXTOXIND"/>
</dbReference>
<dbReference type="RefSeq" id="WP_205212827.1">
    <property type="nucleotide sequence ID" value="NZ_JAFFZP010000002.1"/>
</dbReference>
<keyword evidence="4 5" id="KW-0472">Membrane</keyword>
<comment type="subcellular location">
    <subcellularLocation>
        <location evidence="1">Membrane</location>
        <topology evidence="1">Single-pass membrane protein</topology>
    </subcellularLocation>
</comment>
<proteinExistence type="predicted"/>
<keyword evidence="3 5" id="KW-1133">Transmembrane helix</keyword>